<reference evidence="1" key="1">
    <citation type="submission" date="2019-06" db="EMBL/GenBank/DDBJ databases">
        <authorList>
            <person name="Le Quere A."/>
            <person name="Colella S."/>
        </authorList>
    </citation>
    <scope>NUCLEOTIDE SEQUENCE</scope>
    <source>
        <strain evidence="1">EmedicaeMD41</strain>
    </source>
</reference>
<sequence length="168" mass="18192">MAKKTKSDDALYLQRLKAEFPEIHAALAAGKIPSLRQALVLAGVRPERSRLEKLKNSWAKAGDAERESFLTWLASKGALPAPAATFAPNAGLQPAKTPIASGRYLLPSTIVEIRAIMARRGLKPDDVMAELGFPTDGRPLARALTRNASLRLSVIAGLEDWLRRNAGE</sequence>
<organism evidence="1">
    <name type="scientific">Sinorhizobium medicae</name>
    <dbReference type="NCBI Taxonomy" id="110321"/>
    <lineage>
        <taxon>Bacteria</taxon>
        <taxon>Pseudomonadati</taxon>
        <taxon>Pseudomonadota</taxon>
        <taxon>Alphaproteobacteria</taxon>
        <taxon>Hyphomicrobiales</taxon>
        <taxon>Rhizobiaceae</taxon>
        <taxon>Sinorhizobium/Ensifer group</taxon>
        <taxon>Sinorhizobium</taxon>
    </lineage>
</organism>
<protein>
    <submittedName>
        <fullName evidence="1">Uncharacterized protein</fullName>
    </submittedName>
</protein>
<dbReference type="EMBL" id="CABFNB010000103">
    <property type="protein sequence ID" value="VTZ62234.1"/>
    <property type="molecule type" value="Genomic_DNA"/>
</dbReference>
<gene>
    <name evidence="1" type="ORF">EMEDMD4_370098</name>
</gene>
<dbReference type="AlphaFoldDB" id="A0A508X2S0"/>
<accession>A0A508X2S0</accession>
<evidence type="ECO:0000313" key="1">
    <source>
        <dbReference type="EMBL" id="VTZ62234.1"/>
    </source>
</evidence>
<dbReference type="RefSeq" id="WP_018209295.1">
    <property type="nucleotide sequence ID" value="NZ_CABFNB010000103.1"/>
</dbReference>
<proteinExistence type="predicted"/>
<name>A0A508X2S0_9HYPH</name>
<dbReference type="Proteomes" id="UP000507954">
    <property type="component" value="Unassembled WGS sequence"/>
</dbReference>